<dbReference type="RefSeq" id="WP_346760359.1">
    <property type="nucleotide sequence ID" value="NZ_JAUJEB010000005.1"/>
</dbReference>
<dbReference type="EMBL" id="JAUJEB010000005">
    <property type="protein sequence ID" value="MDN5215021.1"/>
    <property type="molecule type" value="Genomic_DNA"/>
</dbReference>
<evidence type="ECO:0000313" key="1">
    <source>
        <dbReference type="EMBL" id="MDN5215021.1"/>
    </source>
</evidence>
<organism evidence="1 2">
    <name type="scientific">Agaribacillus aureus</name>
    <dbReference type="NCBI Taxonomy" id="3051825"/>
    <lineage>
        <taxon>Bacteria</taxon>
        <taxon>Pseudomonadati</taxon>
        <taxon>Bacteroidota</taxon>
        <taxon>Cytophagia</taxon>
        <taxon>Cytophagales</taxon>
        <taxon>Splendidivirgaceae</taxon>
        <taxon>Agaribacillus</taxon>
    </lineage>
</organism>
<dbReference type="Proteomes" id="UP001172083">
    <property type="component" value="Unassembled WGS sequence"/>
</dbReference>
<reference evidence="1" key="1">
    <citation type="submission" date="2023-06" db="EMBL/GenBank/DDBJ databases">
        <title>Genomic of Agaribacillus aureum.</title>
        <authorList>
            <person name="Wang G."/>
        </authorList>
    </citation>
    <scope>NUCLEOTIDE SEQUENCE</scope>
    <source>
        <strain evidence="1">BMA12</strain>
    </source>
</reference>
<comment type="caution">
    <text evidence="1">The sequence shown here is derived from an EMBL/GenBank/DDBJ whole genome shotgun (WGS) entry which is preliminary data.</text>
</comment>
<protein>
    <submittedName>
        <fullName evidence="1">Uncharacterized protein</fullName>
    </submittedName>
</protein>
<name>A0ABT8LD80_9BACT</name>
<accession>A0ABT8LD80</accession>
<proteinExistence type="predicted"/>
<evidence type="ECO:0000313" key="2">
    <source>
        <dbReference type="Proteomes" id="UP001172083"/>
    </source>
</evidence>
<gene>
    <name evidence="1" type="ORF">QQ020_23270</name>
</gene>
<sequence>MTFNGRYNSIAIGKSTLKDVEKNFGEDYKKDQRTYHINFRDRPNEYWTINQIYYPKLGITFNFFGPNSRKETVAQIVFTPPFKLPTENGIVIGKSKVRDVIERYGEGFWNAGNLFYSRNLSIRYNGITFRVNKKVTMDEVDALDKAQFHHLKITEIVLNKPDEE</sequence>
<keyword evidence="2" id="KW-1185">Reference proteome</keyword>